<dbReference type="PANTHER" id="PTHR43731:SF14">
    <property type="entry name" value="PRESENILIN-ASSOCIATED RHOMBOID-LIKE PROTEIN, MITOCHONDRIAL"/>
    <property type="match status" value="1"/>
</dbReference>
<keyword evidence="6 7" id="KW-0472">Membrane</keyword>
<evidence type="ECO:0000256" key="4">
    <source>
        <dbReference type="ARBA" id="ARBA00022801"/>
    </source>
</evidence>
<dbReference type="InterPro" id="IPR022764">
    <property type="entry name" value="Peptidase_S54_rhomboid_dom"/>
</dbReference>
<evidence type="ECO:0000256" key="5">
    <source>
        <dbReference type="ARBA" id="ARBA00022989"/>
    </source>
</evidence>
<evidence type="ECO:0000313" key="10">
    <source>
        <dbReference type="EMBL" id="TXB65370.1"/>
    </source>
</evidence>
<feature type="domain" description="Peptidase S54 rhomboid" evidence="8">
    <location>
        <begin position="69"/>
        <end position="212"/>
    </location>
</feature>
<dbReference type="OrthoDB" id="680602at2"/>
<dbReference type="GO" id="GO:0004252">
    <property type="term" value="F:serine-type endopeptidase activity"/>
    <property type="evidence" value="ECO:0007669"/>
    <property type="project" value="InterPro"/>
</dbReference>
<keyword evidence="11" id="KW-1185">Reference proteome</keyword>
<dbReference type="Gene3D" id="1.20.1540.10">
    <property type="entry name" value="Rhomboid-like"/>
    <property type="match status" value="1"/>
</dbReference>
<dbReference type="SUPFAM" id="SSF144091">
    <property type="entry name" value="Rhomboid-like"/>
    <property type="match status" value="1"/>
</dbReference>
<name>A0A5C6RV13_9FLAO</name>
<dbReference type="GO" id="GO:0016020">
    <property type="term" value="C:membrane"/>
    <property type="evidence" value="ECO:0007669"/>
    <property type="project" value="UniProtKB-SubCell"/>
</dbReference>
<feature type="transmembrane region" description="Helical" evidence="7">
    <location>
        <begin position="109"/>
        <end position="130"/>
    </location>
</feature>
<evidence type="ECO:0000256" key="6">
    <source>
        <dbReference type="ARBA" id="ARBA00023136"/>
    </source>
</evidence>
<comment type="subcellular location">
    <subcellularLocation>
        <location evidence="1">Membrane</location>
        <topology evidence="1">Multi-pass membrane protein</topology>
    </subcellularLocation>
</comment>
<keyword evidence="3 7" id="KW-0812">Transmembrane</keyword>
<feature type="domain" description="DUF6576" evidence="9">
    <location>
        <begin position="255"/>
        <end position="297"/>
    </location>
</feature>
<dbReference type="InterPro" id="IPR035952">
    <property type="entry name" value="Rhomboid-like_sf"/>
</dbReference>
<evidence type="ECO:0000259" key="9">
    <source>
        <dbReference type="Pfam" id="PF20216"/>
    </source>
</evidence>
<dbReference type="InterPro" id="IPR046483">
    <property type="entry name" value="DUF6576"/>
</dbReference>
<protein>
    <submittedName>
        <fullName evidence="10">Rhomboid family intramembrane serine protease</fullName>
    </submittedName>
</protein>
<evidence type="ECO:0000259" key="8">
    <source>
        <dbReference type="Pfam" id="PF01694"/>
    </source>
</evidence>
<dbReference type="PANTHER" id="PTHR43731">
    <property type="entry name" value="RHOMBOID PROTEASE"/>
    <property type="match status" value="1"/>
</dbReference>
<gene>
    <name evidence="10" type="ORF">FRY74_08075</name>
</gene>
<sequence length="298" mass="33186">MKNPFIEDIKRQYKSGSALIKLIFINVAMFLLVHIVGLFLWFFGISNGSELMVYWLALPADFSNLITKPWSLISYMFLHESLMHILMNMLVLYFGGQIFLQFLNQNKLVGVYLLGGLAGGLLYILAFNIFPVFENVLMGSLALGASASVMAVLVAAATHVPNFVVRLVFLGNVKLKYVALVYVVLDIISIRQGNSGGHIAHIGGALLGFLFAKQLQTGKDITLFINQLLAYFKTMFSTKRKMKVVYKNPGKTKTDYDYNAQKKANQQKVDAILDKIAKSGYDSLTGEEKAILFDASNK</sequence>
<dbReference type="GO" id="GO:0006508">
    <property type="term" value="P:proteolysis"/>
    <property type="evidence" value="ECO:0007669"/>
    <property type="project" value="UniProtKB-KW"/>
</dbReference>
<feature type="transmembrane region" description="Helical" evidence="7">
    <location>
        <begin position="85"/>
        <end position="103"/>
    </location>
</feature>
<dbReference type="Proteomes" id="UP000321721">
    <property type="component" value="Unassembled WGS sequence"/>
</dbReference>
<keyword evidence="4" id="KW-0378">Hydrolase</keyword>
<dbReference type="Pfam" id="PF20216">
    <property type="entry name" value="DUF6576"/>
    <property type="match status" value="1"/>
</dbReference>
<evidence type="ECO:0000256" key="1">
    <source>
        <dbReference type="ARBA" id="ARBA00004141"/>
    </source>
</evidence>
<keyword evidence="10" id="KW-0645">Protease</keyword>
<comment type="caution">
    <text evidence="10">The sequence shown here is derived from an EMBL/GenBank/DDBJ whole genome shotgun (WGS) entry which is preliminary data.</text>
</comment>
<evidence type="ECO:0000313" key="11">
    <source>
        <dbReference type="Proteomes" id="UP000321721"/>
    </source>
</evidence>
<comment type="similarity">
    <text evidence="2">Belongs to the peptidase S54 family.</text>
</comment>
<reference evidence="10 11" key="1">
    <citation type="submission" date="2019-08" db="EMBL/GenBank/DDBJ databases">
        <title>Genome of Vicingus serpentipes NCIMB 15042.</title>
        <authorList>
            <person name="Bowman J.P."/>
        </authorList>
    </citation>
    <scope>NUCLEOTIDE SEQUENCE [LARGE SCALE GENOMIC DNA]</scope>
    <source>
        <strain evidence="10 11">NCIMB 15042</strain>
    </source>
</reference>
<evidence type="ECO:0000256" key="3">
    <source>
        <dbReference type="ARBA" id="ARBA00022692"/>
    </source>
</evidence>
<dbReference type="RefSeq" id="WP_147100343.1">
    <property type="nucleotide sequence ID" value="NZ_VOOS01000003.1"/>
</dbReference>
<dbReference type="AlphaFoldDB" id="A0A5C6RV13"/>
<accession>A0A5C6RV13</accession>
<evidence type="ECO:0000256" key="7">
    <source>
        <dbReference type="SAM" id="Phobius"/>
    </source>
</evidence>
<organism evidence="10 11">
    <name type="scientific">Vicingus serpentipes</name>
    <dbReference type="NCBI Taxonomy" id="1926625"/>
    <lineage>
        <taxon>Bacteria</taxon>
        <taxon>Pseudomonadati</taxon>
        <taxon>Bacteroidota</taxon>
        <taxon>Flavobacteriia</taxon>
        <taxon>Flavobacteriales</taxon>
        <taxon>Vicingaceae</taxon>
        <taxon>Vicingus</taxon>
    </lineage>
</organism>
<feature type="transmembrane region" description="Helical" evidence="7">
    <location>
        <begin position="20"/>
        <end position="42"/>
    </location>
</feature>
<proteinExistence type="inferred from homology"/>
<keyword evidence="5 7" id="KW-1133">Transmembrane helix</keyword>
<dbReference type="Pfam" id="PF01694">
    <property type="entry name" value="Rhomboid"/>
    <property type="match status" value="1"/>
</dbReference>
<evidence type="ECO:0000256" key="2">
    <source>
        <dbReference type="ARBA" id="ARBA00009045"/>
    </source>
</evidence>
<dbReference type="InterPro" id="IPR050925">
    <property type="entry name" value="Rhomboid_protease_S54"/>
</dbReference>
<dbReference type="EMBL" id="VOOS01000003">
    <property type="protein sequence ID" value="TXB65370.1"/>
    <property type="molecule type" value="Genomic_DNA"/>
</dbReference>